<feature type="signal peptide" evidence="3">
    <location>
        <begin position="1"/>
        <end position="22"/>
    </location>
</feature>
<keyword evidence="2" id="KW-1133">Transmembrane helix</keyword>
<feature type="region of interest" description="Disordered" evidence="1">
    <location>
        <begin position="236"/>
        <end position="261"/>
    </location>
</feature>
<proteinExistence type="predicted"/>
<keyword evidence="3" id="KW-0732">Signal</keyword>
<dbReference type="EMBL" id="SRPW01003562">
    <property type="protein sequence ID" value="KAG5986666.1"/>
    <property type="molecule type" value="Genomic_DNA"/>
</dbReference>
<feature type="region of interest" description="Disordered" evidence="1">
    <location>
        <begin position="95"/>
        <end position="198"/>
    </location>
</feature>
<sequence length="296" mass="30133">MGRFLPLFLSVVGTLHVIGVSGDSAAECIGRCTGQIRDKFADLQCPDANAAPCFCKNPSFSRAILECSQACGATMDMISGYLTSDFCRGQELVKPTPSGAAAPAASPTQSSSSSPPPAGPVVSSTTTSEAAPAIPTPTPTPTSTSQVDSNPSNTPGISPSITATTTPSSTPHASSSRTSDTAPSASSSAAAGAPSSPGLSQAAIAGIGTGIGAAVLAIIGFIICALMKGRKKNTGRDTDKIAISKPMPGSGRTYPSREDQYRAGRDASLEKFGPDIEMTANRYEDMVPRTQPRTMV</sequence>
<evidence type="ECO:0008006" key="6">
    <source>
        <dbReference type="Google" id="ProtNLM"/>
    </source>
</evidence>
<name>A0A9P7N2Y7_9HYPO</name>
<reference evidence="4" key="1">
    <citation type="journal article" date="2020" name="bioRxiv">
        <title>Whole genome comparisons of ergot fungi reveals the divergence and evolution of species within the genus Claviceps are the result of varying mechanisms driving genome evolution and host range expansion.</title>
        <authorList>
            <person name="Wyka S.A."/>
            <person name="Mondo S.J."/>
            <person name="Liu M."/>
            <person name="Dettman J."/>
            <person name="Nalam V."/>
            <person name="Broders K.D."/>
        </authorList>
    </citation>
    <scope>NUCLEOTIDE SEQUENCE</scope>
    <source>
        <strain evidence="4">CCC 602</strain>
    </source>
</reference>
<dbReference type="OrthoDB" id="4778251at2759"/>
<feature type="chain" id="PRO_5040295998" description="Extracellular membrane protein CFEM domain-containing protein" evidence="3">
    <location>
        <begin position="23"/>
        <end position="296"/>
    </location>
</feature>
<comment type="caution">
    <text evidence="4">The sequence shown here is derived from an EMBL/GenBank/DDBJ whole genome shotgun (WGS) entry which is preliminary data.</text>
</comment>
<evidence type="ECO:0000256" key="2">
    <source>
        <dbReference type="SAM" id="Phobius"/>
    </source>
</evidence>
<evidence type="ECO:0000256" key="3">
    <source>
        <dbReference type="SAM" id="SignalP"/>
    </source>
</evidence>
<keyword evidence="2" id="KW-0812">Transmembrane</keyword>
<feature type="compositionally biased region" description="Low complexity" evidence="1">
    <location>
        <begin position="120"/>
        <end position="133"/>
    </location>
</feature>
<feature type="transmembrane region" description="Helical" evidence="2">
    <location>
        <begin position="203"/>
        <end position="226"/>
    </location>
</feature>
<evidence type="ECO:0000313" key="4">
    <source>
        <dbReference type="EMBL" id="KAG5986666.1"/>
    </source>
</evidence>
<gene>
    <name evidence="4" type="ORF">E4U43_005415</name>
</gene>
<feature type="compositionally biased region" description="Low complexity" evidence="1">
    <location>
        <begin position="154"/>
        <end position="198"/>
    </location>
</feature>
<organism evidence="4 5">
    <name type="scientific">Claviceps pusilla</name>
    <dbReference type="NCBI Taxonomy" id="123648"/>
    <lineage>
        <taxon>Eukaryota</taxon>
        <taxon>Fungi</taxon>
        <taxon>Dikarya</taxon>
        <taxon>Ascomycota</taxon>
        <taxon>Pezizomycotina</taxon>
        <taxon>Sordariomycetes</taxon>
        <taxon>Hypocreomycetidae</taxon>
        <taxon>Hypocreales</taxon>
        <taxon>Clavicipitaceae</taxon>
        <taxon>Claviceps</taxon>
    </lineage>
</organism>
<dbReference type="Proteomes" id="UP000748025">
    <property type="component" value="Unassembled WGS sequence"/>
</dbReference>
<feature type="compositionally biased region" description="Low complexity" evidence="1">
    <location>
        <begin position="95"/>
        <end position="113"/>
    </location>
</feature>
<evidence type="ECO:0000256" key="1">
    <source>
        <dbReference type="SAM" id="MobiDB-lite"/>
    </source>
</evidence>
<keyword evidence="2" id="KW-0472">Membrane</keyword>
<evidence type="ECO:0000313" key="5">
    <source>
        <dbReference type="Proteomes" id="UP000748025"/>
    </source>
</evidence>
<dbReference type="AlphaFoldDB" id="A0A9P7N2Y7"/>
<protein>
    <recommendedName>
        <fullName evidence="6">Extracellular membrane protein CFEM domain-containing protein</fullName>
    </recommendedName>
</protein>
<keyword evidence="5" id="KW-1185">Reference proteome</keyword>
<accession>A0A9P7N2Y7</accession>